<gene>
    <name evidence="9" type="primary">NLRC4</name>
</gene>
<dbReference type="GO" id="GO:0006915">
    <property type="term" value="P:apoptotic process"/>
    <property type="evidence" value="ECO:0007669"/>
    <property type="project" value="UniProtKB-KW"/>
</dbReference>
<proteinExistence type="predicted"/>
<dbReference type="Pfam" id="PF17889">
    <property type="entry name" value="NLRC4_HD"/>
    <property type="match status" value="1"/>
</dbReference>
<dbReference type="InterPro" id="IPR007111">
    <property type="entry name" value="NACHT_NTPase"/>
</dbReference>
<dbReference type="OrthoDB" id="120976at2759"/>
<reference evidence="9" key="3">
    <citation type="submission" date="2025-09" db="UniProtKB">
        <authorList>
            <consortium name="Ensembl"/>
        </authorList>
    </citation>
    <scope>IDENTIFICATION</scope>
</reference>
<dbReference type="InterPro" id="IPR032675">
    <property type="entry name" value="LRR_dom_sf"/>
</dbReference>
<dbReference type="GO" id="GO:0070269">
    <property type="term" value="P:pyroptotic inflammatory response"/>
    <property type="evidence" value="ECO:0007669"/>
    <property type="project" value="Ensembl"/>
</dbReference>
<dbReference type="GO" id="GO:0002218">
    <property type="term" value="P:activation of innate immune response"/>
    <property type="evidence" value="ECO:0007669"/>
    <property type="project" value="Ensembl"/>
</dbReference>
<dbReference type="STRING" id="28377.ENSACAP00000008365"/>
<evidence type="ECO:0000259" key="8">
    <source>
        <dbReference type="PROSITE" id="PS50837"/>
    </source>
</evidence>
<dbReference type="SUPFAM" id="SSF52540">
    <property type="entry name" value="P-loop containing nucleoside triphosphate hydrolases"/>
    <property type="match status" value="1"/>
</dbReference>
<dbReference type="PANTHER" id="PTHR47688">
    <property type="entry name" value="NLR FAMILY CARD DOMAIN-CONTAINING PROTEIN 4"/>
    <property type="match status" value="1"/>
</dbReference>
<dbReference type="PROSITE" id="PS50837">
    <property type="entry name" value="NACHT"/>
    <property type="match status" value="1"/>
</dbReference>
<protein>
    <submittedName>
        <fullName evidence="9">NLR family CARD domain containing 4</fullName>
    </submittedName>
</protein>
<dbReference type="Pfam" id="PF05729">
    <property type="entry name" value="NACHT"/>
    <property type="match status" value="1"/>
</dbReference>
<organism evidence="9 10">
    <name type="scientific">Anolis carolinensis</name>
    <name type="common">Green anole</name>
    <name type="synonym">American chameleon</name>
    <dbReference type="NCBI Taxonomy" id="28377"/>
    <lineage>
        <taxon>Eukaryota</taxon>
        <taxon>Metazoa</taxon>
        <taxon>Chordata</taxon>
        <taxon>Craniata</taxon>
        <taxon>Vertebrata</taxon>
        <taxon>Euteleostomi</taxon>
        <taxon>Lepidosauria</taxon>
        <taxon>Squamata</taxon>
        <taxon>Bifurcata</taxon>
        <taxon>Unidentata</taxon>
        <taxon>Episquamata</taxon>
        <taxon>Toxicofera</taxon>
        <taxon>Iguania</taxon>
        <taxon>Dactyloidae</taxon>
        <taxon>Anolis</taxon>
    </lineage>
</organism>
<keyword evidence="10" id="KW-1185">Reference proteome</keyword>
<keyword evidence="4" id="KW-0677">Repeat</keyword>
<dbReference type="GeneID" id="100561094"/>
<dbReference type="eggNOG" id="ENOG502QWRJ">
    <property type="taxonomic scope" value="Eukaryota"/>
</dbReference>
<dbReference type="GO" id="GO:0042803">
    <property type="term" value="F:protein homodimerization activity"/>
    <property type="evidence" value="ECO:0007669"/>
    <property type="project" value="Ensembl"/>
</dbReference>
<dbReference type="HOGENOM" id="CLU_011683_0_0_1"/>
<dbReference type="GO" id="GO:0043065">
    <property type="term" value="P:positive regulation of apoptotic process"/>
    <property type="evidence" value="ECO:0007669"/>
    <property type="project" value="Ensembl"/>
</dbReference>
<evidence type="ECO:0000256" key="7">
    <source>
        <dbReference type="ARBA" id="ARBA00023198"/>
    </source>
</evidence>
<dbReference type="InterPro" id="IPR042220">
    <property type="entry name" value="NLRC4"/>
</dbReference>
<evidence type="ECO:0000256" key="4">
    <source>
        <dbReference type="ARBA" id="ARBA00022737"/>
    </source>
</evidence>
<dbReference type="SUPFAM" id="SSF52047">
    <property type="entry name" value="RNI-like"/>
    <property type="match status" value="1"/>
</dbReference>
<keyword evidence="7" id="KW-0395">Inflammatory response</keyword>
<evidence type="ECO:0000313" key="10">
    <source>
        <dbReference type="Proteomes" id="UP000001646"/>
    </source>
</evidence>
<dbReference type="InterPro" id="IPR027417">
    <property type="entry name" value="P-loop_NTPase"/>
</dbReference>
<dbReference type="FunFam" id="3.80.10.10:FF:000364">
    <property type="entry name" value="NLR family CARD domain containing 4"/>
    <property type="match status" value="1"/>
</dbReference>
<dbReference type="GO" id="GO:0061133">
    <property type="term" value="F:endopeptidase activator activity"/>
    <property type="evidence" value="ECO:0007669"/>
    <property type="project" value="Ensembl"/>
</dbReference>
<dbReference type="Gene3D" id="1.10.1900.50">
    <property type="match status" value="1"/>
</dbReference>
<dbReference type="GeneTree" id="ENSGT00940000161744"/>
<dbReference type="KEGG" id="acs:100561094"/>
<accession>G1KHX3</accession>
<evidence type="ECO:0000256" key="3">
    <source>
        <dbReference type="ARBA" id="ARBA00022703"/>
    </source>
</evidence>
<keyword evidence="5" id="KW-0547">Nucleotide-binding</keyword>
<comment type="subcellular location">
    <subcellularLocation>
        <location evidence="1">Cytoplasm</location>
        <location evidence="1">Cytosol</location>
    </subcellularLocation>
</comment>
<dbReference type="Pfam" id="PF22524">
    <property type="entry name" value="WHD_Nlrc4"/>
    <property type="match status" value="1"/>
</dbReference>
<evidence type="ECO:0000256" key="2">
    <source>
        <dbReference type="ARBA" id="ARBA00022614"/>
    </source>
</evidence>
<dbReference type="InterPro" id="IPR040535">
    <property type="entry name" value="NLRC4_HD"/>
</dbReference>
<feature type="domain" description="NACHT" evidence="8">
    <location>
        <begin position="77"/>
        <end position="195"/>
    </location>
</feature>
<dbReference type="GO" id="GO:0072557">
    <property type="term" value="C:IPAF inflammasome complex"/>
    <property type="evidence" value="ECO:0007669"/>
    <property type="project" value="Ensembl"/>
</dbReference>
<dbReference type="AlphaFoldDB" id="G1KHX3"/>
<sequence>MCATGKMTEEDLDCLVQDLIYFYTFPLFEKFHPLGEEIDIIFDLTSTYTDTLLWKKDIHNIRFEQLSLKTLLEELKNPCIIEGEAGKGKTTLLKKIALLWAKGDHPCLSKFKLVFFISLSGAQEGLYETVCEQLLTKEYRICKKDFMKILVSLREKVLFLLDGYDEFKSQNCPEIESLIKENHKFKNTVIVTTRTETISSLRLFGSLIVETGDLTVESAKQLVRKVLRTEELAGGLLSQLEKTDSTFQKPGSQTDNLMKTPLFVVIACAIQMGETTFNPHTQTTLFSTLHDLLVGKNRYKTKELRDEHFRLSIIHCGDLALDGIFEQKFNFQPEDISSVKERVLLATGLMNKYTAQRITPVYRFFHKSFQEYTAGRRLARLLTSRRNEEVITGYSYLQKIDNISDIITTYHSLLLYTCGSSAEATRKVIQHLSITYQQSSHFMLPLSPTSLSSELQFTANEWKDEEEEGLMTTWENSFVECVICFLYESTSETSVKEEYEEFFQGKNLYINTQNIPTYICGFFEHFSKCVSMLELIKLDFFGTSSLANTEDGHSQTSPWKTVIPEKAVSLFFNWDQKLNSLMITLKDFNKLERGDVKYLEKICCSASNLRLHISKSPGLTGKLKDVLNSCTNLQDLIVESTPLTIEDEQQIAKMVGLKTIKLKDLQNENLDGGLIDGISLLVNVEKLIFDNIKMNEATAKKLGEDIKHLKKLHFLQLSHLMDIGNGMTHIAKSVFSCLIDLDEIHLVNTCLSGGALEILVQNICNLHKLHALNLSDNVLGKDGKEALCQLVDKLSVLPKMKVLMFPSMDGGNVCLTKLQQLECIPQLTKLGLKKWTITDSEAEVLGSLLVKTSLRYLQHLDLADNCMTSHGWFTILGPLSNLKKLAVLDFSQQQSFLPSAQLVLELARLITKLACLQKIYLTGWQFDTHDLREINKAKQSHRNELQLIIS</sequence>
<dbReference type="CTD" id="58484"/>
<keyword evidence="6" id="KW-0067">ATP-binding</keyword>
<dbReference type="GO" id="GO:0005524">
    <property type="term" value="F:ATP binding"/>
    <property type="evidence" value="ECO:0007669"/>
    <property type="project" value="UniProtKB-KW"/>
</dbReference>
<dbReference type="PANTHER" id="PTHR47688:SF1">
    <property type="entry name" value="NLR FAMILY CARD DOMAIN-CONTAINING PROTEIN 4"/>
    <property type="match status" value="1"/>
</dbReference>
<dbReference type="Gene3D" id="3.40.50.300">
    <property type="entry name" value="P-loop containing nucleotide triphosphate hydrolases"/>
    <property type="match status" value="1"/>
</dbReference>
<name>G1KHX3_ANOCA</name>
<dbReference type="Gene3D" id="3.80.10.10">
    <property type="entry name" value="Ribonuclease Inhibitor"/>
    <property type="match status" value="1"/>
</dbReference>
<dbReference type="GO" id="GO:0005886">
    <property type="term" value="C:plasma membrane"/>
    <property type="evidence" value="ECO:0007669"/>
    <property type="project" value="Ensembl"/>
</dbReference>
<dbReference type="InParanoid" id="G1KHX3"/>
<dbReference type="InterPro" id="IPR053882">
    <property type="entry name" value="Nlrc4-like_WHD"/>
</dbReference>
<reference evidence="9" key="2">
    <citation type="submission" date="2025-08" db="UniProtKB">
        <authorList>
            <consortium name="Ensembl"/>
        </authorList>
    </citation>
    <scope>IDENTIFICATION</scope>
</reference>
<keyword evidence="2" id="KW-0433">Leucine-rich repeat</keyword>
<dbReference type="GO" id="GO:0010954">
    <property type="term" value="P:positive regulation of protein processing"/>
    <property type="evidence" value="ECO:0007669"/>
    <property type="project" value="Ensembl"/>
</dbReference>
<dbReference type="Proteomes" id="UP000001646">
    <property type="component" value="Chromosome 1"/>
</dbReference>
<evidence type="ECO:0000313" key="9">
    <source>
        <dbReference type="Ensembl" id="ENSACAP00000008365.3"/>
    </source>
</evidence>
<evidence type="ECO:0000256" key="6">
    <source>
        <dbReference type="ARBA" id="ARBA00022840"/>
    </source>
</evidence>
<dbReference type="GO" id="GO:0032731">
    <property type="term" value="P:positive regulation of interleukin-1 beta production"/>
    <property type="evidence" value="ECO:0007669"/>
    <property type="project" value="Ensembl"/>
</dbReference>
<dbReference type="Bgee" id="ENSACAG00000008534">
    <property type="expression patterns" value="Expressed in adrenal gland and 7 other cell types or tissues"/>
</dbReference>
<dbReference type="GO" id="GO:0016045">
    <property type="term" value="P:detection of bacterium"/>
    <property type="evidence" value="ECO:0000318"/>
    <property type="project" value="GO_Central"/>
</dbReference>
<evidence type="ECO:0000256" key="1">
    <source>
        <dbReference type="ARBA" id="ARBA00004514"/>
    </source>
</evidence>
<evidence type="ECO:0000256" key="5">
    <source>
        <dbReference type="ARBA" id="ARBA00022741"/>
    </source>
</evidence>
<keyword evidence="3" id="KW-0053">Apoptosis</keyword>
<dbReference type="GO" id="GO:0051260">
    <property type="term" value="P:protein homooligomerization"/>
    <property type="evidence" value="ECO:0007669"/>
    <property type="project" value="Ensembl"/>
</dbReference>
<dbReference type="GO" id="GO:0042742">
    <property type="term" value="P:defense response to bacterium"/>
    <property type="evidence" value="ECO:0000318"/>
    <property type="project" value="GO_Central"/>
</dbReference>
<dbReference type="Ensembl" id="ENSACAT00000008546.4">
    <property type="protein sequence ID" value="ENSACAP00000008365.3"/>
    <property type="gene ID" value="ENSACAG00000008534.4"/>
</dbReference>
<reference evidence="9 10" key="1">
    <citation type="submission" date="2009-12" db="EMBL/GenBank/DDBJ databases">
        <title>The Genome Sequence of Anolis carolinensis (Green Anole Lizard).</title>
        <authorList>
            <consortium name="The Genome Sequencing Platform"/>
            <person name="Di Palma F."/>
            <person name="Alfoldi J."/>
            <person name="Heiman D."/>
            <person name="Young S."/>
            <person name="Grabherr M."/>
            <person name="Johnson J."/>
            <person name="Lander E.S."/>
            <person name="Lindblad-Toh K."/>
        </authorList>
    </citation>
    <scope>NUCLEOTIDE SEQUENCE [LARGE SCALE GENOMIC DNA]</scope>
    <source>
        <strain evidence="9 10">JBL SC #1</strain>
    </source>
</reference>
<dbReference type="GO" id="GO:0089720">
    <property type="term" value="F:caspase binding"/>
    <property type="evidence" value="ECO:0007669"/>
    <property type="project" value="Ensembl"/>
</dbReference>